<dbReference type="InterPro" id="IPR029006">
    <property type="entry name" value="ADF-H/Gelsolin-like_dom_sf"/>
</dbReference>
<dbReference type="Gene3D" id="3.40.20.10">
    <property type="entry name" value="Severin"/>
    <property type="match status" value="1"/>
</dbReference>
<sequence length="440" mass="49013">MGQASSTSGPLESNALAIVPTSIAPAQPANYRRKIDGNTEEVLLLSRKERLAIFAPLLSSIRPWLFVAGHEVEWPSAHEAMLINLASEVPFLESNLPPGHIRPKLDLALRDGPTQELQPFLPRILEAIEETKGAVILMCQQGVSRSCAAAIAVLMCHESLSYEVAFSQVKAARDVCSPNAGFICQLMELAIQKNNKSKRPTVFRFTPHAAHDSPTLVLKPCLVPGTRVLAQPWQVHCYSHGIFLVIATDCIHLWRGRYSLDTDSNAAVDEIRKWYRYVWCDVDNMPHIVVEREGEESDAFHKITQAPPDSIEQGKNGFDYEDQSWRKIPDARAVENSKGAPINESECPLKPQFSVLSTIADSWERLNDYDSSDLVPDQVGWLNVPDGPSYIWLGRERESSCTPKAIMKKLGEKVDDQANVIIVHEGKESAAFWDTFEAGY</sequence>
<evidence type="ECO:0000313" key="3">
    <source>
        <dbReference type="Proteomes" id="UP000481153"/>
    </source>
</evidence>
<proteinExistence type="predicted"/>
<dbReference type="InterPro" id="IPR000340">
    <property type="entry name" value="Dual-sp_phosphatase_cat-dom"/>
</dbReference>
<dbReference type="InterPro" id="IPR029021">
    <property type="entry name" value="Prot-tyrosine_phosphatase-like"/>
</dbReference>
<dbReference type="PROSITE" id="PS50056">
    <property type="entry name" value="TYR_PHOSPHATASE_2"/>
    <property type="match status" value="1"/>
</dbReference>
<dbReference type="Pfam" id="PF00782">
    <property type="entry name" value="DSPc"/>
    <property type="match status" value="1"/>
</dbReference>
<dbReference type="SUPFAM" id="SSF55753">
    <property type="entry name" value="Actin depolymerizing proteins"/>
    <property type="match status" value="1"/>
</dbReference>
<dbReference type="PANTHER" id="PTHR46381">
    <property type="entry name" value="MKPA PROTEIN"/>
    <property type="match status" value="1"/>
</dbReference>
<dbReference type="AlphaFoldDB" id="A0A6G0XRW0"/>
<organism evidence="2 3">
    <name type="scientific">Aphanomyces euteiches</name>
    <dbReference type="NCBI Taxonomy" id="100861"/>
    <lineage>
        <taxon>Eukaryota</taxon>
        <taxon>Sar</taxon>
        <taxon>Stramenopiles</taxon>
        <taxon>Oomycota</taxon>
        <taxon>Saprolegniomycetes</taxon>
        <taxon>Saprolegniales</taxon>
        <taxon>Verrucalvaceae</taxon>
        <taxon>Aphanomyces</taxon>
    </lineage>
</organism>
<protein>
    <recommendedName>
        <fullName evidence="1">Tyrosine specific protein phosphatases domain-containing protein</fullName>
    </recommendedName>
</protein>
<evidence type="ECO:0000259" key="1">
    <source>
        <dbReference type="PROSITE" id="PS50056"/>
    </source>
</evidence>
<dbReference type="SMART" id="SM00195">
    <property type="entry name" value="DSPc"/>
    <property type="match status" value="1"/>
</dbReference>
<feature type="domain" description="Tyrosine specific protein phosphatases" evidence="1">
    <location>
        <begin position="118"/>
        <end position="173"/>
    </location>
</feature>
<reference evidence="2 3" key="1">
    <citation type="submission" date="2019-07" db="EMBL/GenBank/DDBJ databases">
        <title>Genomics analysis of Aphanomyces spp. identifies a new class of oomycete effector associated with host adaptation.</title>
        <authorList>
            <person name="Gaulin E."/>
        </authorList>
    </citation>
    <scope>NUCLEOTIDE SEQUENCE [LARGE SCALE GENOMIC DNA]</scope>
    <source>
        <strain evidence="2 3">ATCC 201684</strain>
    </source>
</reference>
<dbReference type="VEuPathDB" id="FungiDB:AeMF1_015791"/>
<name>A0A6G0XRW0_9STRA</name>
<gene>
    <name evidence="2" type="ORF">Ae201684_002120</name>
</gene>
<dbReference type="Gene3D" id="3.90.190.10">
    <property type="entry name" value="Protein tyrosine phosphatase superfamily"/>
    <property type="match status" value="1"/>
</dbReference>
<dbReference type="EMBL" id="VJMJ01000022">
    <property type="protein sequence ID" value="KAF0743062.1"/>
    <property type="molecule type" value="Genomic_DNA"/>
</dbReference>
<comment type="caution">
    <text evidence="2">The sequence shown here is derived from an EMBL/GenBank/DDBJ whole genome shotgun (WGS) entry which is preliminary data.</text>
</comment>
<accession>A0A6G0XRW0</accession>
<dbReference type="InterPro" id="IPR000387">
    <property type="entry name" value="Tyr_Pase_dom"/>
</dbReference>
<dbReference type="CDD" id="cd14498">
    <property type="entry name" value="DSP"/>
    <property type="match status" value="1"/>
</dbReference>
<dbReference type="PANTHER" id="PTHR46381:SF2">
    <property type="entry name" value="MAP KINASE PHOSPHATASE"/>
    <property type="match status" value="1"/>
</dbReference>
<dbReference type="Proteomes" id="UP000481153">
    <property type="component" value="Unassembled WGS sequence"/>
</dbReference>
<dbReference type="SUPFAM" id="SSF52799">
    <property type="entry name" value="(Phosphotyrosine protein) phosphatases II"/>
    <property type="match status" value="1"/>
</dbReference>
<dbReference type="InterPro" id="IPR020422">
    <property type="entry name" value="TYR_PHOSPHATASE_DUAL_dom"/>
</dbReference>
<keyword evidence="3" id="KW-1185">Reference proteome</keyword>
<evidence type="ECO:0000313" key="2">
    <source>
        <dbReference type="EMBL" id="KAF0743062.1"/>
    </source>
</evidence>